<comment type="caution">
    <text evidence="8">The sequence shown here is derived from an EMBL/GenBank/DDBJ whole genome shotgun (WGS) entry which is preliminary data.</text>
</comment>
<evidence type="ECO:0000256" key="3">
    <source>
        <dbReference type="ARBA" id="ARBA00022603"/>
    </source>
</evidence>
<dbReference type="CDD" id="cd11647">
    <property type="entry name" value="DHP5_DphB"/>
    <property type="match status" value="1"/>
</dbReference>
<dbReference type="InterPro" id="IPR035996">
    <property type="entry name" value="4pyrrol_Methylase_sf"/>
</dbReference>
<evidence type="ECO:0000256" key="2">
    <source>
        <dbReference type="ARBA" id="ARBA00006729"/>
    </source>
</evidence>
<dbReference type="NCBIfam" id="TIGR00522">
    <property type="entry name" value="dph5"/>
    <property type="match status" value="1"/>
</dbReference>
<organism evidence="8">
    <name type="scientific">Ignisphaera aggregans</name>
    <dbReference type="NCBI Taxonomy" id="334771"/>
    <lineage>
        <taxon>Archaea</taxon>
        <taxon>Thermoproteota</taxon>
        <taxon>Thermoprotei</taxon>
        <taxon>Desulfurococcales</taxon>
        <taxon>Desulfurococcaceae</taxon>
        <taxon>Ignisphaera</taxon>
    </lineage>
</organism>
<comment type="pathway">
    <text evidence="1">Protein modification; peptidyl-diphthamide biosynthesis.</text>
</comment>
<reference evidence="8" key="1">
    <citation type="journal article" date="2020" name="mSystems">
        <title>Genome- and Community-Level Interaction Insights into Carbon Utilization and Element Cycling Functions of Hydrothermarchaeota in Hydrothermal Sediment.</title>
        <authorList>
            <person name="Zhou Z."/>
            <person name="Liu Y."/>
            <person name="Xu W."/>
            <person name="Pan J."/>
            <person name="Luo Z.H."/>
            <person name="Li M."/>
        </authorList>
    </citation>
    <scope>NUCLEOTIDE SEQUENCE [LARGE SCALE GENOMIC DNA]</scope>
    <source>
        <strain evidence="8">SpSt-1</strain>
    </source>
</reference>
<evidence type="ECO:0000313" key="8">
    <source>
        <dbReference type="EMBL" id="HHR95512.1"/>
    </source>
</evidence>
<feature type="binding site" evidence="6">
    <location>
        <position position="167"/>
    </location>
    <ligand>
        <name>S-adenosyl-L-methionine</name>
        <dbReference type="ChEBI" id="CHEBI:59789"/>
    </ligand>
</feature>
<feature type="binding site" evidence="6">
    <location>
        <position position="237"/>
    </location>
    <ligand>
        <name>S-adenosyl-L-methionine</name>
        <dbReference type="ChEBI" id="CHEBI:59789"/>
    </ligand>
</feature>
<dbReference type="EMBL" id="DRUB01000029">
    <property type="protein sequence ID" value="HHR95512.1"/>
    <property type="molecule type" value="Genomic_DNA"/>
</dbReference>
<dbReference type="AlphaFoldDB" id="A0A7C5YSR5"/>
<dbReference type="GO" id="GO:0032259">
    <property type="term" value="P:methylation"/>
    <property type="evidence" value="ECO:0007669"/>
    <property type="project" value="UniProtKB-KW"/>
</dbReference>
<evidence type="ECO:0000256" key="1">
    <source>
        <dbReference type="ARBA" id="ARBA00005156"/>
    </source>
</evidence>
<evidence type="ECO:0000259" key="7">
    <source>
        <dbReference type="Pfam" id="PF00590"/>
    </source>
</evidence>
<dbReference type="SUPFAM" id="SSF53790">
    <property type="entry name" value="Tetrapyrrole methylase"/>
    <property type="match status" value="1"/>
</dbReference>
<feature type="domain" description="Tetrapyrrole methylase" evidence="7">
    <location>
        <begin position="4"/>
        <end position="186"/>
    </location>
</feature>
<protein>
    <submittedName>
        <fullName evidence="8">Diphthine synthase</fullName>
        <ecNumber evidence="8">2.1.1.98</ecNumber>
    </submittedName>
</protein>
<keyword evidence="4 8" id="KW-0808">Transferase</keyword>
<dbReference type="Pfam" id="PF00590">
    <property type="entry name" value="TP_methylase"/>
    <property type="match status" value="1"/>
</dbReference>
<feature type="binding site" evidence="6">
    <location>
        <begin position="115"/>
        <end position="116"/>
    </location>
    <ligand>
        <name>S-adenosyl-L-methionine</name>
        <dbReference type="ChEBI" id="CHEBI:59789"/>
    </ligand>
</feature>
<gene>
    <name evidence="8" type="primary">dph5</name>
    <name evidence="8" type="ORF">ENL47_01490</name>
</gene>
<dbReference type="Gene3D" id="3.40.1010.10">
    <property type="entry name" value="Cobalt-precorrin-4 Transmethylase, Domain 1"/>
    <property type="match status" value="1"/>
</dbReference>
<proteinExistence type="inferred from homology"/>
<dbReference type="PIRSF" id="PIRSF036432">
    <property type="entry name" value="Diphthine_synth"/>
    <property type="match status" value="1"/>
</dbReference>
<dbReference type="GO" id="GO:0017183">
    <property type="term" value="P:protein histidyl modification to diphthamide"/>
    <property type="evidence" value="ECO:0007669"/>
    <property type="project" value="UniProtKB-UniPathway"/>
</dbReference>
<evidence type="ECO:0000256" key="6">
    <source>
        <dbReference type="PIRSR" id="PIRSR036432-1"/>
    </source>
</evidence>
<feature type="binding site" evidence="6">
    <location>
        <position position="90"/>
    </location>
    <ligand>
        <name>S-adenosyl-L-methionine</name>
        <dbReference type="ChEBI" id="CHEBI:59789"/>
    </ligand>
</feature>
<dbReference type="GO" id="GO:0004164">
    <property type="term" value="F:diphthine synthase activity"/>
    <property type="evidence" value="ECO:0007669"/>
    <property type="project" value="UniProtKB-EC"/>
</dbReference>
<evidence type="ECO:0000256" key="5">
    <source>
        <dbReference type="ARBA" id="ARBA00022691"/>
    </source>
</evidence>
<accession>A0A7C5YSR5</accession>
<dbReference type="InterPro" id="IPR014776">
    <property type="entry name" value="4pyrrole_Mease_sub2"/>
</dbReference>
<dbReference type="InterPro" id="IPR000878">
    <property type="entry name" value="4pyrrol_Mease"/>
</dbReference>
<feature type="binding site" evidence="6">
    <location>
        <position position="87"/>
    </location>
    <ligand>
        <name>S-adenosyl-L-methionine</name>
        <dbReference type="ChEBI" id="CHEBI:59789"/>
    </ligand>
</feature>
<keyword evidence="3 8" id="KW-0489">Methyltransferase</keyword>
<dbReference type="InterPro" id="IPR004551">
    <property type="entry name" value="Dphthn_synthase"/>
</dbReference>
<feature type="binding site" evidence="6">
    <location>
        <position position="9"/>
    </location>
    <ligand>
        <name>S-adenosyl-L-methionine</name>
        <dbReference type="ChEBI" id="CHEBI:59789"/>
    </ligand>
</feature>
<dbReference type="Gene3D" id="3.30.950.10">
    <property type="entry name" value="Methyltransferase, Cobalt-precorrin-4 Transmethylase, Domain 2"/>
    <property type="match status" value="1"/>
</dbReference>
<evidence type="ECO:0000256" key="4">
    <source>
        <dbReference type="ARBA" id="ARBA00022679"/>
    </source>
</evidence>
<dbReference type="EC" id="2.1.1.98" evidence="8"/>
<dbReference type="UniPathway" id="UPA00559"/>
<comment type="similarity">
    <text evidence="2">Belongs to the diphthine synthase family.</text>
</comment>
<keyword evidence="5 6" id="KW-0949">S-adenosyl-L-methionine</keyword>
<dbReference type="PANTHER" id="PTHR10882">
    <property type="entry name" value="DIPHTHINE SYNTHASE"/>
    <property type="match status" value="1"/>
</dbReference>
<dbReference type="InterPro" id="IPR014777">
    <property type="entry name" value="4pyrrole_Mease_sub1"/>
</dbReference>
<sequence>MLKLIGLGLSIDLLPIGNLLKLLKCNKILLDRYTSIWFSNNLDISEIFKKYGIEVIHASRKDLEGENIDNIVEEAKDKDICIAVPGDPLIATTHSAIAIEALKKDVLVEIAPASSILNVGISMSCLQIYRFGKIATVIKPKNGIEYEYPLQIVKLNRSLDLHTMLLLEMDIEKNYFMTPKEAIEILINIQKRWGEEIIIPNDIVIVLQAITSSKGKAYTITVNDILKEVIEFKEPPYTIIIPARKLHPIEKECLDNIEKLSYTSYIKYIDINKLLESISI</sequence>
<dbReference type="PANTHER" id="PTHR10882:SF0">
    <property type="entry name" value="DIPHTHINE METHYL ESTER SYNTHASE"/>
    <property type="match status" value="1"/>
</dbReference>
<name>A0A7C5YSR5_9CREN</name>